<protein>
    <recommendedName>
        <fullName evidence="4">Reverse transcriptase Ty1/copia-type domain-containing protein</fullName>
    </recommendedName>
</protein>
<feature type="region of interest" description="Disordered" evidence="1">
    <location>
        <begin position="226"/>
        <end position="248"/>
    </location>
</feature>
<evidence type="ECO:0008006" key="4">
    <source>
        <dbReference type="Google" id="ProtNLM"/>
    </source>
</evidence>
<organism evidence="2 3">
    <name type="scientific">Cannabis sativa</name>
    <name type="common">Hemp</name>
    <name type="synonym">Marijuana</name>
    <dbReference type="NCBI Taxonomy" id="3483"/>
    <lineage>
        <taxon>Eukaryota</taxon>
        <taxon>Viridiplantae</taxon>
        <taxon>Streptophyta</taxon>
        <taxon>Embryophyta</taxon>
        <taxon>Tracheophyta</taxon>
        <taxon>Spermatophyta</taxon>
        <taxon>Magnoliopsida</taxon>
        <taxon>eudicotyledons</taxon>
        <taxon>Gunneridae</taxon>
        <taxon>Pentapetalae</taxon>
        <taxon>rosids</taxon>
        <taxon>fabids</taxon>
        <taxon>Rosales</taxon>
        <taxon>Cannabaceae</taxon>
        <taxon>Cannabis</taxon>
    </lineage>
</organism>
<feature type="compositionally biased region" description="Low complexity" evidence="1">
    <location>
        <begin position="226"/>
        <end position="244"/>
    </location>
</feature>
<reference evidence="2" key="1">
    <citation type="submission" date="2021-03" db="UniProtKB">
        <authorList>
            <consortium name="EnsemblPlants"/>
        </authorList>
    </citation>
    <scope>IDENTIFICATION</scope>
</reference>
<dbReference type="Proteomes" id="UP000596661">
    <property type="component" value="Unassembled WGS sequence"/>
</dbReference>
<evidence type="ECO:0000313" key="3">
    <source>
        <dbReference type="Proteomes" id="UP000596661"/>
    </source>
</evidence>
<accession>A0A803QQB9</accession>
<sequence length="282" mass="30331">MFTHAVTCNWDIQQVGINNAFLNGELHETIYMQQPKGFVDPQYPTFANYKKPLSDNSLFSSNKNGKFLLILIYVDDMLITGEDTAAVSHLISSLNSQFALKTMGSGSKKQTTVARSSTESEYRSLSSIATEVVWISSVLKELGITQPWKCWTEQCTTSTSEKATSVTVALHAGLPDSHDHTRQTDAHVGARVAVPKGSGIIERNKGSFVNAEAAVLLLRRGVRTTSANTAPSPSVAASAASPSPCEETGALTRRTAAGFGSVSADLISNTRGRSRTMFVPLD</sequence>
<dbReference type="Gramene" id="evm.model.10.775">
    <property type="protein sequence ID" value="cds.evm.model.10.775"/>
    <property type="gene ID" value="evm.TU.10.775"/>
</dbReference>
<dbReference type="EMBL" id="UZAU01000811">
    <property type="status" value="NOT_ANNOTATED_CDS"/>
    <property type="molecule type" value="Genomic_DNA"/>
</dbReference>
<dbReference type="EnsemblPlants" id="evm.model.10.775">
    <property type="protein sequence ID" value="cds.evm.model.10.775"/>
    <property type="gene ID" value="evm.TU.10.775"/>
</dbReference>
<name>A0A803QQB9_CANSA</name>
<proteinExistence type="predicted"/>
<evidence type="ECO:0000313" key="2">
    <source>
        <dbReference type="EnsemblPlants" id="cds.evm.model.10.775"/>
    </source>
</evidence>
<dbReference type="AlphaFoldDB" id="A0A803QQB9"/>
<evidence type="ECO:0000256" key="1">
    <source>
        <dbReference type="SAM" id="MobiDB-lite"/>
    </source>
</evidence>
<keyword evidence="3" id="KW-1185">Reference proteome</keyword>